<dbReference type="RefSeq" id="WP_129573533.1">
    <property type="nucleotide sequence ID" value="NZ_CP012672.1"/>
</dbReference>
<keyword evidence="7" id="KW-0812">Transmembrane</keyword>
<evidence type="ECO:0000259" key="8">
    <source>
        <dbReference type="PROSITE" id="PS50011"/>
    </source>
</evidence>
<dbReference type="GO" id="GO:0005524">
    <property type="term" value="F:ATP binding"/>
    <property type="evidence" value="ECO:0007669"/>
    <property type="project" value="UniProtKB-UniRule"/>
</dbReference>
<dbReference type="Proteomes" id="UP000295497">
    <property type="component" value="Chromosome"/>
</dbReference>
<keyword evidence="1" id="KW-0808">Transferase</keyword>
<feature type="compositionally biased region" description="Pro residues" evidence="6">
    <location>
        <begin position="374"/>
        <end position="388"/>
    </location>
</feature>
<dbReference type="SMART" id="SM00220">
    <property type="entry name" value="S_TKc"/>
    <property type="match status" value="1"/>
</dbReference>
<feature type="compositionally biased region" description="Pro residues" evidence="6">
    <location>
        <begin position="352"/>
        <end position="364"/>
    </location>
</feature>
<dbReference type="AlphaFoldDB" id="A0A4P2QIC4"/>
<dbReference type="GO" id="GO:0004674">
    <property type="term" value="F:protein serine/threonine kinase activity"/>
    <property type="evidence" value="ECO:0007669"/>
    <property type="project" value="TreeGrafter"/>
</dbReference>
<organism evidence="9 10">
    <name type="scientific">Sorangium cellulosum</name>
    <name type="common">Polyangium cellulosum</name>
    <dbReference type="NCBI Taxonomy" id="56"/>
    <lineage>
        <taxon>Bacteria</taxon>
        <taxon>Pseudomonadati</taxon>
        <taxon>Myxococcota</taxon>
        <taxon>Polyangia</taxon>
        <taxon>Polyangiales</taxon>
        <taxon>Polyangiaceae</taxon>
        <taxon>Sorangium</taxon>
    </lineage>
</organism>
<dbReference type="CDD" id="cd14014">
    <property type="entry name" value="STKc_PknB_like"/>
    <property type="match status" value="1"/>
</dbReference>
<feature type="compositionally biased region" description="Pro residues" evidence="6">
    <location>
        <begin position="306"/>
        <end position="322"/>
    </location>
</feature>
<feature type="compositionally biased region" description="Low complexity" evidence="6">
    <location>
        <begin position="323"/>
        <end position="351"/>
    </location>
</feature>
<keyword evidence="4 5" id="KW-0067">ATP-binding</keyword>
<reference evidence="9 10" key="1">
    <citation type="submission" date="2015-09" db="EMBL/GenBank/DDBJ databases">
        <title>Sorangium comparison.</title>
        <authorList>
            <person name="Zaburannyi N."/>
            <person name="Bunk B."/>
            <person name="Overmann J."/>
            <person name="Mueller R."/>
        </authorList>
    </citation>
    <scope>NUCLEOTIDE SEQUENCE [LARGE SCALE GENOMIC DNA]</scope>
    <source>
        <strain evidence="9 10">So ce836</strain>
    </source>
</reference>
<evidence type="ECO:0000256" key="5">
    <source>
        <dbReference type="PROSITE-ProRule" id="PRU10141"/>
    </source>
</evidence>
<evidence type="ECO:0000256" key="4">
    <source>
        <dbReference type="ARBA" id="ARBA00022840"/>
    </source>
</evidence>
<evidence type="ECO:0000313" key="9">
    <source>
        <dbReference type="EMBL" id="AUX29358.1"/>
    </source>
</evidence>
<dbReference type="PROSITE" id="PS00108">
    <property type="entry name" value="PROTEIN_KINASE_ST"/>
    <property type="match status" value="1"/>
</dbReference>
<evidence type="ECO:0000256" key="1">
    <source>
        <dbReference type="ARBA" id="ARBA00022679"/>
    </source>
</evidence>
<evidence type="ECO:0000256" key="3">
    <source>
        <dbReference type="ARBA" id="ARBA00022777"/>
    </source>
</evidence>
<evidence type="ECO:0000256" key="6">
    <source>
        <dbReference type="SAM" id="MobiDB-lite"/>
    </source>
</evidence>
<dbReference type="EMBL" id="CP012672">
    <property type="protein sequence ID" value="AUX29358.1"/>
    <property type="molecule type" value="Genomic_DNA"/>
</dbReference>
<accession>A0A4P2QIC4</accession>
<dbReference type="PROSITE" id="PS00107">
    <property type="entry name" value="PROTEIN_KINASE_ATP"/>
    <property type="match status" value="1"/>
</dbReference>
<proteinExistence type="predicted"/>
<feature type="transmembrane region" description="Helical" evidence="7">
    <location>
        <begin position="449"/>
        <end position="472"/>
    </location>
</feature>
<dbReference type="Pfam" id="PF00069">
    <property type="entry name" value="Pkinase"/>
    <property type="match status" value="1"/>
</dbReference>
<dbReference type="PANTHER" id="PTHR43289:SF34">
    <property type="entry name" value="SERINE_THREONINE-PROTEIN KINASE YBDM-RELATED"/>
    <property type="match status" value="1"/>
</dbReference>
<protein>
    <recommendedName>
        <fullName evidence="8">Protein kinase domain-containing protein</fullName>
    </recommendedName>
</protein>
<keyword evidence="2 5" id="KW-0547">Nucleotide-binding</keyword>
<dbReference type="PANTHER" id="PTHR43289">
    <property type="entry name" value="MITOGEN-ACTIVATED PROTEIN KINASE KINASE KINASE 20-RELATED"/>
    <property type="match status" value="1"/>
</dbReference>
<dbReference type="InterPro" id="IPR017441">
    <property type="entry name" value="Protein_kinase_ATP_BS"/>
</dbReference>
<dbReference type="PROSITE" id="PS50011">
    <property type="entry name" value="PROTEIN_KINASE_DOM"/>
    <property type="match status" value="1"/>
</dbReference>
<dbReference type="InterPro" id="IPR000719">
    <property type="entry name" value="Prot_kinase_dom"/>
</dbReference>
<dbReference type="InterPro" id="IPR011009">
    <property type="entry name" value="Kinase-like_dom_sf"/>
</dbReference>
<gene>
    <name evidence="9" type="ORF">SOCE836_014460</name>
</gene>
<evidence type="ECO:0000313" key="10">
    <source>
        <dbReference type="Proteomes" id="UP000295497"/>
    </source>
</evidence>
<feature type="region of interest" description="Disordered" evidence="6">
    <location>
        <begin position="297"/>
        <end position="397"/>
    </location>
</feature>
<keyword evidence="7" id="KW-0472">Membrane</keyword>
<keyword evidence="3" id="KW-0418">Kinase</keyword>
<keyword evidence="7" id="KW-1133">Transmembrane helix</keyword>
<evidence type="ECO:0000256" key="2">
    <source>
        <dbReference type="ARBA" id="ARBA00022741"/>
    </source>
</evidence>
<evidence type="ECO:0000256" key="7">
    <source>
        <dbReference type="SAM" id="Phobius"/>
    </source>
</evidence>
<name>A0A4P2QIC4_SORCE</name>
<dbReference type="SUPFAM" id="SSF56112">
    <property type="entry name" value="Protein kinase-like (PK-like)"/>
    <property type="match status" value="1"/>
</dbReference>
<feature type="binding site" evidence="5">
    <location>
        <position position="49"/>
    </location>
    <ligand>
        <name>ATP</name>
        <dbReference type="ChEBI" id="CHEBI:30616"/>
    </ligand>
</feature>
<dbReference type="InterPro" id="IPR008271">
    <property type="entry name" value="Ser/Thr_kinase_AS"/>
</dbReference>
<dbReference type="Gene3D" id="1.10.510.10">
    <property type="entry name" value="Transferase(Phosphotransferase) domain 1"/>
    <property type="match status" value="1"/>
</dbReference>
<feature type="domain" description="Protein kinase" evidence="8">
    <location>
        <begin position="20"/>
        <end position="286"/>
    </location>
</feature>
<dbReference type="Gene3D" id="3.30.200.20">
    <property type="entry name" value="Phosphorylase Kinase, domain 1"/>
    <property type="match status" value="1"/>
</dbReference>
<sequence length="474" mass="50372">MVDPSSPSHQLVGAVLNGRFRLVRLLGEGGMGAVYEADGLRGEGKRAIKVLHPEFTQEEQVLHRFFAEAEATKGFVHQNIASVFEAARAEDGTPYLVMELLQGVPLAAYIDTGNPIPPQQAVPIIHEVLQALMAAHGHKVIHRDLKPENLFLVRDPRGGFRVKLLDFGIAKVMDAAGGMGLKTRAGTLLGTPGYMSPEQIKNAQGVDARTDLWSVGVIFYEMLTATQPFPAENEFARLTAVLAKEVRPIEQVAPHLAAWSLFFQRALSKDVNGRFQTAEEMAQTLSAVAHRTGIATPGAWADPQASLPPPHHLPSLPPPAHPHPQLHASQLHPPQPPSQLYAPQPPSQLYAPQPPSQLPPPPHGPGATTSMPVVPRPESAPPPRPTTPPTQTTPQVAPTASFAAPPVPAGPTHVSAQRPTGVPTLTGGHYDVRVVEVPLPAEAAPSEGAAWWLVGVIGLVCLGVGFALGVLVSG</sequence>